<dbReference type="PROSITE" id="PS51904">
    <property type="entry name" value="GLYCOSYL_HYDROL_F25_2"/>
    <property type="match status" value="1"/>
</dbReference>
<evidence type="ECO:0000313" key="5">
    <source>
        <dbReference type="Proteomes" id="UP000245753"/>
    </source>
</evidence>
<dbReference type="InterPro" id="IPR017853">
    <property type="entry name" value="GH"/>
</dbReference>
<dbReference type="CDD" id="cd06414">
    <property type="entry name" value="GH25_LytC-like"/>
    <property type="match status" value="1"/>
</dbReference>
<evidence type="ECO:0000256" key="1">
    <source>
        <dbReference type="ARBA" id="ARBA00010646"/>
    </source>
</evidence>
<feature type="signal peptide" evidence="3">
    <location>
        <begin position="1"/>
        <end position="25"/>
    </location>
</feature>
<keyword evidence="5" id="KW-1185">Reference proteome</keyword>
<dbReference type="PANTHER" id="PTHR34135">
    <property type="entry name" value="LYSOZYME"/>
    <property type="match status" value="1"/>
</dbReference>
<feature type="chain" id="PRO_5039519842" description="1,4-beta-N-acetylmuramidase" evidence="3">
    <location>
        <begin position="26"/>
        <end position="703"/>
    </location>
</feature>
<dbReference type="SUPFAM" id="SSF51445">
    <property type="entry name" value="(Trans)glycosidases"/>
    <property type="match status" value="1"/>
</dbReference>
<accession>A0A2U2MQ00</accession>
<sequence>MRNRRWLTTAVAAFAVAGLALPVMANADALDGTNGAFGDYVVENTADETQLQAQGEGATVAEQDAVPENPSVELPNKVSAEISDDDVMTAPQYVSTTDGELKDVETGKTVTDPALVGTSDAPADPLAKTDGKSFIPVPMDEVKDQMAESGREVEQPSDGNQSDSGQKSENQDSDSGAAEQETEGQSSDKVESGKAESDNADSNDSDSNSANSEEQSSEGQASPSSYDDSATPTVRTVRLPNNEYGAHWGTYNGTPAFFDYKNNLFAQQAKGVIDVSEHNGNIDWAKAKAAGVEGAIIRIGYGTAALDKKALRNISECRRLRIPFGIYLYSYAYDNTFASHEATNIVNQLRKAGVSPSTLSYPVYYDLEDWTWTGHQHPTSPRVYEGIVNSWYATMRAAGYKNLAVYSYVYYLNTALNSSSIRSRTQWVGSYGARNTFPFSMNYRGWQYSAAGRINGVPGDVDLNAFGNYRKVSATPSPGATYYFKNSMSGGIADKTIVYGKASDTVLSGDWNGDRSDTLTIRRGNRYFVKNSISSGVADKVIGYGKASDTVLVGNWDARNGDSFAVRRGNTYYIKNSIESGPADRVIGYGKSGDAVLVGDWDGDGRDTLAVRRGNTFYFKNSMSGGAADTVISYGNARDTILVGDWDGDGRDTLAVRRGNTYYIKNSIKSGAADKVVGYGNASDRVLVGDWNGDRSDTLCVRR</sequence>
<protein>
    <recommendedName>
        <fullName evidence="6">1,4-beta-N-acetylmuramidase</fullName>
    </recommendedName>
</protein>
<dbReference type="OrthoDB" id="287365at2"/>
<evidence type="ECO:0008006" key="6">
    <source>
        <dbReference type="Google" id="ProtNLM"/>
    </source>
</evidence>
<keyword evidence="3" id="KW-0732">Signal</keyword>
<proteinExistence type="inferred from homology"/>
<dbReference type="GO" id="GO:0016998">
    <property type="term" value="P:cell wall macromolecule catabolic process"/>
    <property type="evidence" value="ECO:0007669"/>
    <property type="project" value="InterPro"/>
</dbReference>
<dbReference type="GO" id="GO:0003796">
    <property type="term" value="F:lysozyme activity"/>
    <property type="evidence" value="ECO:0007669"/>
    <property type="project" value="InterPro"/>
</dbReference>
<evidence type="ECO:0000256" key="2">
    <source>
        <dbReference type="SAM" id="MobiDB-lite"/>
    </source>
</evidence>
<dbReference type="Pfam" id="PF01183">
    <property type="entry name" value="Glyco_hydro_25"/>
    <property type="match status" value="1"/>
</dbReference>
<feature type="compositionally biased region" description="Basic and acidic residues" evidence="2">
    <location>
        <begin position="186"/>
        <end position="197"/>
    </location>
</feature>
<dbReference type="Proteomes" id="UP000245753">
    <property type="component" value="Unassembled WGS sequence"/>
</dbReference>
<dbReference type="GO" id="GO:0009253">
    <property type="term" value="P:peptidoglycan catabolic process"/>
    <property type="evidence" value="ECO:0007669"/>
    <property type="project" value="InterPro"/>
</dbReference>
<dbReference type="GO" id="GO:0016052">
    <property type="term" value="P:carbohydrate catabolic process"/>
    <property type="evidence" value="ECO:0007669"/>
    <property type="project" value="TreeGrafter"/>
</dbReference>
<dbReference type="EMBL" id="QFFN01000061">
    <property type="protein sequence ID" value="PWG58916.1"/>
    <property type="molecule type" value="Genomic_DNA"/>
</dbReference>
<name>A0A2U2MQ00_9BIFI</name>
<feature type="compositionally biased region" description="Basic and acidic residues" evidence="2">
    <location>
        <begin position="140"/>
        <end position="154"/>
    </location>
</feature>
<feature type="compositionally biased region" description="Polar residues" evidence="2">
    <location>
        <begin position="157"/>
        <end position="168"/>
    </location>
</feature>
<comment type="caution">
    <text evidence="4">The sequence shown here is derived from an EMBL/GenBank/DDBJ whole genome shotgun (WGS) entry which is preliminary data.</text>
</comment>
<dbReference type="InterPro" id="IPR028994">
    <property type="entry name" value="Integrin_alpha_N"/>
</dbReference>
<comment type="similarity">
    <text evidence="1">Belongs to the glycosyl hydrolase 25 family.</text>
</comment>
<feature type="region of interest" description="Disordered" evidence="2">
    <location>
        <begin position="96"/>
        <end position="232"/>
    </location>
</feature>
<evidence type="ECO:0000256" key="3">
    <source>
        <dbReference type="SAM" id="SignalP"/>
    </source>
</evidence>
<dbReference type="Gene3D" id="3.20.20.80">
    <property type="entry name" value="Glycosidases"/>
    <property type="match status" value="1"/>
</dbReference>
<dbReference type="InterPro" id="IPR002053">
    <property type="entry name" value="Glyco_hydro_25"/>
</dbReference>
<dbReference type="AlphaFoldDB" id="A0A2U2MQ00"/>
<dbReference type="PANTHER" id="PTHR34135:SF2">
    <property type="entry name" value="LYSOZYME"/>
    <property type="match status" value="1"/>
</dbReference>
<feature type="compositionally biased region" description="Low complexity" evidence="2">
    <location>
        <begin position="205"/>
        <end position="225"/>
    </location>
</feature>
<evidence type="ECO:0000313" key="4">
    <source>
        <dbReference type="EMBL" id="PWG58916.1"/>
    </source>
</evidence>
<organism evidence="4 5">
    <name type="scientific">Bifidobacterium catulorum</name>
    <dbReference type="NCBI Taxonomy" id="1630173"/>
    <lineage>
        <taxon>Bacteria</taxon>
        <taxon>Bacillati</taxon>
        <taxon>Actinomycetota</taxon>
        <taxon>Actinomycetes</taxon>
        <taxon>Bifidobacteriales</taxon>
        <taxon>Bifidobacteriaceae</taxon>
        <taxon>Bifidobacterium</taxon>
    </lineage>
</organism>
<gene>
    <name evidence="4" type="ORF">DF200_10330</name>
</gene>
<reference evidence="4 5" key="1">
    <citation type="journal article" date="2018" name="Int. J. Syst. Evol. Microbiol.">
        <title>Bifidobacterium catulorum sp. nov., a novel taxon from the faeces of the baby common marmoset (Callithrix jacchus).</title>
        <authorList>
            <person name="Modesto M."/>
            <person name="Michelini S."/>
            <person name="Oki K."/>
            <person name="Biavati B."/>
            <person name="Watanabe K."/>
            <person name="Mattarelli P."/>
        </authorList>
    </citation>
    <scope>NUCLEOTIDE SEQUENCE [LARGE SCALE GENOMIC DNA]</scope>
    <source>
        <strain evidence="4 5">MRM 8.19</strain>
    </source>
</reference>
<dbReference type="SUPFAM" id="SSF69318">
    <property type="entry name" value="Integrin alpha N-terminal domain"/>
    <property type="match status" value="1"/>
</dbReference>